<evidence type="ECO:0000259" key="1">
    <source>
        <dbReference type="Pfam" id="PF13614"/>
    </source>
</evidence>
<evidence type="ECO:0000313" key="3">
    <source>
        <dbReference type="Proteomes" id="UP001138961"/>
    </source>
</evidence>
<proteinExistence type="predicted"/>
<gene>
    <name evidence="2" type="ORF">LGQ03_12765</name>
</gene>
<dbReference type="Pfam" id="PF13614">
    <property type="entry name" value="AAA_31"/>
    <property type="match status" value="1"/>
</dbReference>
<dbReference type="PANTHER" id="PTHR43384">
    <property type="entry name" value="SEPTUM SITE-DETERMINING PROTEIN MIND HOMOLOG, CHLOROPLASTIC-RELATED"/>
    <property type="match status" value="1"/>
</dbReference>
<keyword evidence="3" id="KW-1185">Reference proteome</keyword>
<dbReference type="Gene3D" id="3.40.50.300">
    <property type="entry name" value="P-loop containing nucleotide triphosphate hydrolases"/>
    <property type="match status" value="1"/>
</dbReference>
<dbReference type="Proteomes" id="UP001138961">
    <property type="component" value="Unassembled WGS sequence"/>
</dbReference>
<comment type="caution">
    <text evidence="2">The sequence shown here is derived from an EMBL/GenBank/DDBJ whole genome shotgun (WGS) entry which is preliminary data.</text>
</comment>
<dbReference type="SUPFAM" id="SSF52540">
    <property type="entry name" value="P-loop containing nucleoside triphosphate hydrolases"/>
    <property type="match status" value="1"/>
</dbReference>
<dbReference type="RefSeq" id="WP_090158559.1">
    <property type="nucleotide sequence ID" value="NZ_JAJATZ010000006.1"/>
</dbReference>
<dbReference type="PANTHER" id="PTHR43384:SF13">
    <property type="entry name" value="SLR0110 PROTEIN"/>
    <property type="match status" value="1"/>
</dbReference>
<evidence type="ECO:0000313" key="2">
    <source>
        <dbReference type="EMBL" id="MCB5200114.1"/>
    </source>
</evidence>
<feature type="domain" description="AAA" evidence="1">
    <location>
        <begin position="165"/>
        <end position="326"/>
    </location>
</feature>
<dbReference type="InterPro" id="IPR025669">
    <property type="entry name" value="AAA_dom"/>
</dbReference>
<dbReference type="InterPro" id="IPR050625">
    <property type="entry name" value="ParA/MinD_ATPase"/>
</dbReference>
<sequence length="420" mass="45810">MNNAAAAALIDSTELIACTVSRDVQVFDLLIEDMETALGERWGDLRFDEALAFLSQPEAAELQFLAVAMDAEDEEDLDQISDVVRAARDQGIKVILITEDVSPTTLHRLLRDGGDEFVPYPLPENELSQAIDRVLAPPPETPAAPPALVDEPKALKPTGTHEAVLIAVHGMAGGTGATTFGLNLAWELANVNKKGEQPRVCVLDLDLQYGSMSTYLDLPRREAVLELLSATDMMDSTAFMQALVSFDEKLHVLTAPSDMVPLELIDTDDVGRLLEMARTNFDYVIIDMPTAMVEWSQTVLEASHVYFAMLELDMRSAQNTLRLKRTLQSEDLPFEKLRFVMNRAPGFTDLSGKARVKRMADSLGIPIEVMMPDGGRQVAQSCDHGTPLAVAAPKNALRKELAKLAASVHAVNKSEAADAA</sequence>
<dbReference type="EMBL" id="JAJATZ010000006">
    <property type="protein sequence ID" value="MCB5200114.1"/>
    <property type="molecule type" value="Genomic_DNA"/>
</dbReference>
<name>A0ABS8BX09_9RHOB</name>
<accession>A0ABS8BX09</accession>
<protein>
    <submittedName>
        <fullName evidence="2">AAA family ATPase</fullName>
    </submittedName>
</protein>
<organism evidence="2 3">
    <name type="scientific">Loktanella gaetbuli</name>
    <dbReference type="NCBI Taxonomy" id="2881335"/>
    <lineage>
        <taxon>Bacteria</taxon>
        <taxon>Pseudomonadati</taxon>
        <taxon>Pseudomonadota</taxon>
        <taxon>Alphaproteobacteria</taxon>
        <taxon>Rhodobacterales</taxon>
        <taxon>Roseobacteraceae</taxon>
        <taxon>Loktanella</taxon>
    </lineage>
</organism>
<dbReference type="Gene3D" id="3.40.50.2300">
    <property type="match status" value="1"/>
</dbReference>
<reference evidence="2" key="1">
    <citation type="submission" date="2021-10" db="EMBL/GenBank/DDBJ databases">
        <title>Loktanella gaetbuli sp. nov., isolated from a tidal flat.</title>
        <authorList>
            <person name="Park S."/>
            <person name="Yoon J.-H."/>
        </authorList>
    </citation>
    <scope>NUCLEOTIDE SEQUENCE</scope>
    <source>
        <strain evidence="2">TSTF-M6</strain>
    </source>
</reference>
<dbReference type="InterPro" id="IPR027417">
    <property type="entry name" value="P-loop_NTPase"/>
</dbReference>